<organism evidence="2 3">
    <name type="scientific">Candidatus Pseudobacter hemicellulosilyticus</name>
    <dbReference type="NCBI Taxonomy" id="3121375"/>
    <lineage>
        <taxon>Bacteria</taxon>
        <taxon>Pseudomonadati</taxon>
        <taxon>Bacteroidota</taxon>
        <taxon>Chitinophagia</taxon>
        <taxon>Chitinophagales</taxon>
        <taxon>Chitinophagaceae</taxon>
        <taxon>Pseudobacter</taxon>
    </lineage>
</organism>
<protein>
    <submittedName>
        <fullName evidence="2">DUF6520 family protein</fullName>
    </submittedName>
</protein>
<reference evidence="2" key="1">
    <citation type="submission" date="2023-03" db="EMBL/GenBank/DDBJ databases">
        <title>Andean soil-derived lignocellulolytic bacterial consortium as a source of novel taxa and putative plastic-active enzymes.</title>
        <authorList>
            <person name="Diaz-Garcia L."/>
            <person name="Chuvochina M."/>
            <person name="Feuerriegel G."/>
            <person name="Bunk B."/>
            <person name="Sproer C."/>
            <person name="Streit W.R."/>
            <person name="Rodriguez L.M."/>
            <person name="Overmann J."/>
            <person name="Jimenez D.J."/>
        </authorList>
    </citation>
    <scope>NUCLEOTIDE SEQUENCE</scope>
    <source>
        <strain evidence="2">MAG 7</strain>
    </source>
</reference>
<dbReference type="Proteomes" id="UP001220610">
    <property type="component" value="Chromosome"/>
</dbReference>
<evidence type="ECO:0000313" key="2">
    <source>
        <dbReference type="EMBL" id="WEK33799.1"/>
    </source>
</evidence>
<feature type="signal peptide" evidence="1">
    <location>
        <begin position="1"/>
        <end position="20"/>
    </location>
</feature>
<feature type="chain" id="PRO_5042568389" evidence="1">
    <location>
        <begin position="21"/>
        <end position="94"/>
    </location>
</feature>
<name>A0AAJ6BFK8_9BACT</name>
<evidence type="ECO:0000313" key="3">
    <source>
        <dbReference type="Proteomes" id="UP001220610"/>
    </source>
</evidence>
<evidence type="ECO:0000256" key="1">
    <source>
        <dbReference type="SAM" id="SignalP"/>
    </source>
</evidence>
<dbReference type="AlphaFoldDB" id="A0AAJ6BFK8"/>
<sequence length="94" mass="9962">MKKLKATLLTVAIVTAVAGAAASAPCWNCENSVQWVPNGTGGWKTAGTYGVTYYCNTGPQSTCTWIENNGEMQSCRLGVYTSLIGRRSGIAPEK</sequence>
<gene>
    <name evidence="2" type="ORF">P0Y53_15005</name>
</gene>
<dbReference type="EMBL" id="CP119311">
    <property type="protein sequence ID" value="WEK33799.1"/>
    <property type="molecule type" value="Genomic_DNA"/>
</dbReference>
<proteinExistence type="predicted"/>
<accession>A0AAJ6BFK8</accession>
<keyword evidence="1" id="KW-0732">Signal</keyword>